<evidence type="ECO:0000313" key="2">
    <source>
        <dbReference type="Proteomes" id="UP000324222"/>
    </source>
</evidence>
<evidence type="ECO:0000313" key="1">
    <source>
        <dbReference type="EMBL" id="MPC12748.1"/>
    </source>
</evidence>
<gene>
    <name evidence="1" type="ORF">E2C01_005454</name>
</gene>
<accession>A0A5B7CUG0</accession>
<keyword evidence="2" id="KW-1185">Reference proteome</keyword>
<dbReference type="EMBL" id="VSRR010000233">
    <property type="protein sequence ID" value="MPC12748.1"/>
    <property type="molecule type" value="Genomic_DNA"/>
</dbReference>
<comment type="caution">
    <text evidence="1">The sequence shown here is derived from an EMBL/GenBank/DDBJ whole genome shotgun (WGS) entry which is preliminary data.</text>
</comment>
<name>A0A5B7CUG0_PORTR</name>
<sequence>MRSEQRWTCNYHCEPRPSPGGRRRSASQLVLRCTVRVGGRLTSEGEFKHARLGASDGETKAVLKPNCDSFISSPSANRRAPCREGSFVMLPHAQALDTTDWDKTGCDRSGYQ</sequence>
<protein>
    <submittedName>
        <fullName evidence="1">Uncharacterized protein</fullName>
    </submittedName>
</protein>
<dbReference type="AlphaFoldDB" id="A0A5B7CUG0"/>
<reference evidence="1 2" key="1">
    <citation type="submission" date="2019-05" db="EMBL/GenBank/DDBJ databases">
        <title>Another draft genome of Portunus trituberculatus and its Hox gene families provides insights of decapod evolution.</title>
        <authorList>
            <person name="Jeong J.-H."/>
            <person name="Song I."/>
            <person name="Kim S."/>
            <person name="Choi T."/>
            <person name="Kim D."/>
            <person name="Ryu S."/>
            <person name="Kim W."/>
        </authorList>
    </citation>
    <scope>NUCLEOTIDE SEQUENCE [LARGE SCALE GENOMIC DNA]</scope>
    <source>
        <tissue evidence="1">Muscle</tissue>
    </source>
</reference>
<proteinExistence type="predicted"/>
<dbReference type="Proteomes" id="UP000324222">
    <property type="component" value="Unassembled WGS sequence"/>
</dbReference>
<organism evidence="1 2">
    <name type="scientific">Portunus trituberculatus</name>
    <name type="common">Swimming crab</name>
    <name type="synonym">Neptunus trituberculatus</name>
    <dbReference type="NCBI Taxonomy" id="210409"/>
    <lineage>
        <taxon>Eukaryota</taxon>
        <taxon>Metazoa</taxon>
        <taxon>Ecdysozoa</taxon>
        <taxon>Arthropoda</taxon>
        <taxon>Crustacea</taxon>
        <taxon>Multicrustacea</taxon>
        <taxon>Malacostraca</taxon>
        <taxon>Eumalacostraca</taxon>
        <taxon>Eucarida</taxon>
        <taxon>Decapoda</taxon>
        <taxon>Pleocyemata</taxon>
        <taxon>Brachyura</taxon>
        <taxon>Eubrachyura</taxon>
        <taxon>Portunoidea</taxon>
        <taxon>Portunidae</taxon>
        <taxon>Portuninae</taxon>
        <taxon>Portunus</taxon>
    </lineage>
</organism>